<reference evidence="1 2" key="1">
    <citation type="submission" date="2016-07" db="EMBL/GenBank/DDBJ databases">
        <authorList>
            <person name="Sutton G."/>
            <person name="Brinkac L."/>
            <person name="Sanka R."/>
            <person name="Adams M."/>
            <person name="Lau E."/>
            <person name="Kumar A."/>
            <person name="Macaden R."/>
        </authorList>
    </citation>
    <scope>NUCLEOTIDE SEQUENCE [LARGE SCALE GENOMIC DNA]</scope>
    <source>
        <strain evidence="1 2">GA-0871</strain>
    </source>
</reference>
<gene>
    <name evidence="1" type="ORF">A5742_32195</name>
</gene>
<name>A0ABD6QIW8_MYCFO</name>
<dbReference type="AlphaFoldDB" id="A0ABD6QIW8"/>
<proteinExistence type="predicted"/>
<accession>A0ABD6QIW8</accession>
<comment type="caution">
    <text evidence="1">The sequence shown here is derived from an EMBL/GenBank/DDBJ whole genome shotgun (WGS) entry which is preliminary data.</text>
</comment>
<dbReference type="EMBL" id="MBER01000102">
    <property type="protein sequence ID" value="OMC40885.1"/>
    <property type="molecule type" value="Genomic_DNA"/>
</dbReference>
<sequence>MGTRSIEFAAVECEVECTYPDLVAIGQGRRLNPDLVNVDAVEASGVDDPVMAVNPTKLGVPAADSDVIQKDCAVAMAAGGGVWMGQFAFGARSRAADDVEHSGSQFGVRCRAEVCGGLFRQLSWCAAHGDGAGVVAVIDEWWRACDWRAHSGCPLAGFTLQGRKAASASFWRGMSRPGFWCVADAAGRPSNSSLCGAAARHMSCAATSSYTYRLRAGGFQGRMSLHGNVQHNTGDNRPQLMSVLLAD</sequence>
<protein>
    <submittedName>
        <fullName evidence="1">Uncharacterized protein</fullName>
    </submittedName>
</protein>
<dbReference type="Proteomes" id="UP000187001">
    <property type="component" value="Unassembled WGS sequence"/>
</dbReference>
<evidence type="ECO:0000313" key="1">
    <source>
        <dbReference type="EMBL" id="OMC40885.1"/>
    </source>
</evidence>
<organism evidence="1 2">
    <name type="scientific">Mycolicibacterium fortuitum</name>
    <name type="common">Mycobacterium fortuitum</name>
    <dbReference type="NCBI Taxonomy" id="1766"/>
    <lineage>
        <taxon>Bacteria</taxon>
        <taxon>Bacillati</taxon>
        <taxon>Actinomycetota</taxon>
        <taxon>Actinomycetes</taxon>
        <taxon>Mycobacteriales</taxon>
        <taxon>Mycobacteriaceae</taxon>
        <taxon>Mycolicibacterium</taxon>
    </lineage>
</organism>
<evidence type="ECO:0000313" key="2">
    <source>
        <dbReference type="Proteomes" id="UP000187001"/>
    </source>
</evidence>